<sequence length="374" mass="40560">MLSNRDRDPFMPSVTQYYHQQHHQNHSLALDAILSPSNPSSASSPARTPSRPRSLASPDSIPSTPVLKAWNPASSAATASASTTPQEEKGNVGRTIFINGYPGTGKLTVAKELQKIMPNSRVFDHHLLIDAARATFNQSDPEYQILRKAFRTTLLDSINTASTDHSPTTWIFTECQSNSHIGTSISHEYLAAAKRRSSPFVSIILTCSLEENLKRLSHPSRKTTPRRKLTNREVLKAIRDEEVIHRFGDWIGVRELVVDNSKLEPEEAAVVIKTFLEKIALEQAMMGCIPESSCLSNSAGGSGNVGKRSGKRSRMGSANGSREDVHMAGMTTPTSSATPIPLPLPPPPPQPQPLSSSLGRTSIAALMSPTTPTG</sequence>
<dbReference type="EMBL" id="JAVHNS010000015">
    <property type="protein sequence ID" value="KAK6334264.1"/>
    <property type="molecule type" value="Genomic_DNA"/>
</dbReference>
<dbReference type="SUPFAM" id="SSF52540">
    <property type="entry name" value="P-loop containing nucleoside triphosphate hydrolases"/>
    <property type="match status" value="1"/>
</dbReference>
<feature type="compositionally biased region" description="Pro residues" evidence="1">
    <location>
        <begin position="340"/>
        <end position="352"/>
    </location>
</feature>
<dbReference type="InterPro" id="IPR027417">
    <property type="entry name" value="P-loop_NTPase"/>
</dbReference>
<gene>
    <name evidence="2" type="ORF">TWF730_003478</name>
</gene>
<evidence type="ECO:0000313" key="2">
    <source>
        <dbReference type="EMBL" id="KAK6334264.1"/>
    </source>
</evidence>
<organism evidence="2 3">
    <name type="scientific">Orbilia blumenaviensis</name>
    <dbReference type="NCBI Taxonomy" id="1796055"/>
    <lineage>
        <taxon>Eukaryota</taxon>
        <taxon>Fungi</taxon>
        <taxon>Dikarya</taxon>
        <taxon>Ascomycota</taxon>
        <taxon>Pezizomycotina</taxon>
        <taxon>Orbiliomycetes</taxon>
        <taxon>Orbiliales</taxon>
        <taxon>Orbiliaceae</taxon>
        <taxon>Orbilia</taxon>
    </lineage>
</organism>
<name>A0AAV9U290_9PEZI</name>
<protein>
    <recommendedName>
        <fullName evidence="4">AAA+ ATPase domain-containing protein</fullName>
    </recommendedName>
</protein>
<accession>A0AAV9U290</accession>
<evidence type="ECO:0000256" key="1">
    <source>
        <dbReference type="SAM" id="MobiDB-lite"/>
    </source>
</evidence>
<dbReference type="Gene3D" id="3.40.50.300">
    <property type="entry name" value="P-loop containing nucleotide triphosphate hydrolases"/>
    <property type="match status" value="1"/>
</dbReference>
<dbReference type="Proteomes" id="UP001373714">
    <property type="component" value="Unassembled WGS sequence"/>
</dbReference>
<feature type="region of interest" description="Disordered" evidence="1">
    <location>
        <begin position="33"/>
        <end position="64"/>
    </location>
</feature>
<evidence type="ECO:0008006" key="4">
    <source>
        <dbReference type="Google" id="ProtNLM"/>
    </source>
</evidence>
<feature type="region of interest" description="Disordered" evidence="1">
    <location>
        <begin position="295"/>
        <end position="374"/>
    </location>
</feature>
<reference evidence="2 3" key="1">
    <citation type="submission" date="2019-10" db="EMBL/GenBank/DDBJ databases">
        <authorList>
            <person name="Palmer J.M."/>
        </authorList>
    </citation>
    <scope>NUCLEOTIDE SEQUENCE [LARGE SCALE GENOMIC DNA]</scope>
    <source>
        <strain evidence="2 3">TWF730</strain>
    </source>
</reference>
<dbReference type="Pfam" id="PF13238">
    <property type="entry name" value="AAA_18"/>
    <property type="match status" value="1"/>
</dbReference>
<proteinExistence type="predicted"/>
<feature type="compositionally biased region" description="Low complexity" evidence="1">
    <location>
        <begin position="35"/>
        <end position="58"/>
    </location>
</feature>
<dbReference type="AlphaFoldDB" id="A0AAV9U290"/>
<comment type="caution">
    <text evidence="2">The sequence shown here is derived from an EMBL/GenBank/DDBJ whole genome shotgun (WGS) entry which is preliminary data.</text>
</comment>
<keyword evidence="3" id="KW-1185">Reference proteome</keyword>
<evidence type="ECO:0000313" key="3">
    <source>
        <dbReference type="Proteomes" id="UP001373714"/>
    </source>
</evidence>